<organism evidence="16 17">
    <name type="scientific">Arachis hypogaea</name>
    <name type="common">Peanut</name>
    <dbReference type="NCBI Taxonomy" id="3818"/>
    <lineage>
        <taxon>Eukaryota</taxon>
        <taxon>Viridiplantae</taxon>
        <taxon>Streptophyta</taxon>
        <taxon>Embryophyta</taxon>
        <taxon>Tracheophyta</taxon>
        <taxon>Spermatophyta</taxon>
        <taxon>Magnoliopsida</taxon>
        <taxon>eudicotyledons</taxon>
        <taxon>Gunneridae</taxon>
        <taxon>Pentapetalae</taxon>
        <taxon>rosids</taxon>
        <taxon>fabids</taxon>
        <taxon>Fabales</taxon>
        <taxon>Fabaceae</taxon>
        <taxon>Papilionoideae</taxon>
        <taxon>50 kb inversion clade</taxon>
        <taxon>dalbergioids sensu lato</taxon>
        <taxon>Dalbergieae</taxon>
        <taxon>Pterocarpus clade</taxon>
        <taxon>Arachis</taxon>
    </lineage>
</organism>
<dbReference type="InterPro" id="IPR029058">
    <property type="entry name" value="AB_hydrolase_fold"/>
</dbReference>
<evidence type="ECO:0000256" key="8">
    <source>
        <dbReference type="ARBA" id="ARBA00022801"/>
    </source>
</evidence>
<dbReference type="EC" id="3.4.16.-" evidence="14"/>
<dbReference type="GO" id="GO:0005576">
    <property type="term" value="C:extracellular region"/>
    <property type="evidence" value="ECO:0007669"/>
    <property type="project" value="UniProtKB-SubCell"/>
</dbReference>
<keyword evidence="8 14" id="KW-0378">Hydrolase</keyword>
<reference evidence="16 17" key="1">
    <citation type="submission" date="2019-01" db="EMBL/GenBank/DDBJ databases">
        <title>Sequencing of cultivated peanut Arachis hypogaea provides insights into genome evolution and oil improvement.</title>
        <authorList>
            <person name="Chen X."/>
        </authorList>
    </citation>
    <scope>NUCLEOTIDE SEQUENCE [LARGE SCALE GENOMIC DNA]</scope>
    <source>
        <strain evidence="17">cv. Fuhuasheng</strain>
        <tissue evidence="16">Leaves</tissue>
    </source>
</reference>
<evidence type="ECO:0000256" key="6">
    <source>
        <dbReference type="ARBA" id="ARBA00022670"/>
    </source>
</evidence>
<dbReference type="Proteomes" id="UP000289738">
    <property type="component" value="Chromosome A09"/>
</dbReference>
<sequence length="716" mass="82199">MGFYLSYVVLLVLFIFVGVSVSLSSSPIEDQKRDRVTDLPGQPKNVGFAHYSGYVTVNEKSGSALFYWLFEAPASRRPEKRPLVLWLNGGPGCSSIAYGASEEIGPFRIRPDGKSLYLNPYAWNKLANILFLDSPAGVGFSYSNKTTDLYTFGDQRTAEDAYTFLVKWFERFPQYKHREFYIAGESYAGHYVPQLSQIVYERNKGIKNPVINFKGFMVGNAVTDDYHDYVGTFEYWWTHGLVSDSTYRMLRIACDFGSSQHPSVPCMQALKVAVVEQGNIDPYSIYTQPCNDTSSLRRDLGGRYPWMSRAYDPCTERYSDLYFNHPEVQKALHANVTGIPYSWKTCSDIVGNYWTDSPLTMLPIYRELISAGLKIWVYSGDTDSVVPVTATRYSIDALKLPTLTNWYPWYDNGKVGGWSQVYKGLTLVTVRGAGHEVPLHRPRQAFILFRSFLEDKAMPSSILLFLFVIEKIVQQHSDWFLEFVDTASINSNNWSRVMDGKEQHKMCKFSTNTTSCDRVHSAGDFTGWFHWCIKGGGVEVPGRVYKEYHLEDYSPWLRQRIKDPRYWNTIKSCIFDSNTCSNVINWTPLDYMQKDMSPIQSGCCKPPTACTYGNNMEEEATRMYNEEEQDPDCYRWNNAPNLLCYECDSCKAGVLEDIRRNWHKLSVLTLVMLVLLIGIYTIGCCAFRNARRAQTDYPYGHNRITKMNLIFLFFDE</sequence>
<comment type="caution">
    <text evidence="16">The sequence shown here is derived from an EMBL/GenBank/DDBJ whole genome shotgun (WGS) entry which is preliminary data.</text>
</comment>
<evidence type="ECO:0000256" key="1">
    <source>
        <dbReference type="ARBA" id="ARBA00004141"/>
    </source>
</evidence>
<feature type="chain" id="PRO_5018815004" description="Carboxypeptidase" evidence="14">
    <location>
        <begin position="23"/>
        <end position="716"/>
    </location>
</feature>
<dbReference type="Gene3D" id="3.40.50.11320">
    <property type="match status" value="1"/>
</dbReference>
<dbReference type="PRINTS" id="PR00724">
    <property type="entry name" value="CRBOXYPTASEC"/>
</dbReference>
<dbReference type="InterPro" id="IPR018499">
    <property type="entry name" value="Tetraspanin/Peripherin"/>
</dbReference>
<dbReference type="Gene3D" id="6.10.250.940">
    <property type="match status" value="1"/>
</dbReference>
<comment type="similarity">
    <text evidence="3 14">Belongs to the peptidase S10 family.</text>
</comment>
<keyword evidence="12" id="KW-0325">Glycoprotein</keyword>
<keyword evidence="17" id="KW-1185">Reference proteome</keyword>
<name>A0A445BD24_ARAHY</name>
<feature type="transmembrane region" description="Helical" evidence="15">
    <location>
        <begin position="665"/>
        <end position="687"/>
    </location>
</feature>
<dbReference type="PANTHER" id="PTHR11802:SF198">
    <property type="entry name" value="SERINE CARBOXYPEPTIDASE-LIKE 27"/>
    <property type="match status" value="1"/>
</dbReference>
<dbReference type="InterPro" id="IPR001563">
    <property type="entry name" value="Peptidase_S10"/>
</dbReference>
<keyword evidence="6 14" id="KW-0645">Protease</keyword>
<gene>
    <name evidence="16" type="ORF">Ahy_A09g041493</name>
</gene>
<dbReference type="InterPro" id="IPR033124">
    <property type="entry name" value="Ser_caboxypep_his_AS"/>
</dbReference>
<evidence type="ECO:0000256" key="11">
    <source>
        <dbReference type="ARBA" id="ARBA00023157"/>
    </source>
</evidence>
<evidence type="ECO:0000256" key="13">
    <source>
        <dbReference type="ARBA" id="ARBA00037399"/>
    </source>
</evidence>
<keyword evidence="11" id="KW-1015">Disulfide bond</keyword>
<dbReference type="PANTHER" id="PTHR11802">
    <property type="entry name" value="SERINE PROTEASE FAMILY S10 SERINE CARBOXYPEPTIDASE"/>
    <property type="match status" value="1"/>
</dbReference>
<dbReference type="GO" id="GO:0004185">
    <property type="term" value="F:serine-type carboxypeptidase activity"/>
    <property type="evidence" value="ECO:0007669"/>
    <property type="project" value="UniProtKB-UniRule"/>
</dbReference>
<comment type="function">
    <text evidence="13">Probable carboxypeptidase.</text>
</comment>
<dbReference type="Pfam" id="PF00335">
    <property type="entry name" value="Tetraspanin"/>
    <property type="match status" value="1"/>
</dbReference>
<protein>
    <recommendedName>
        <fullName evidence="14">Carboxypeptidase</fullName>
        <ecNumber evidence="14">3.4.16.-</ecNumber>
    </recommendedName>
</protein>
<comment type="subcellular location">
    <subcellularLocation>
        <location evidence="1">Membrane</location>
        <topology evidence="1">Multi-pass membrane protein</topology>
    </subcellularLocation>
    <subcellularLocation>
        <location evidence="2">Secreted</location>
    </subcellularLocation>
</comment>
<evidence type="ECO:0000256" key="10">
    <source>
        <dbReference type="ARBA" id="ARBA00023136"/>
    </source>
</evidence>
<evidence type="ECO:0000256" key="3">
    <source>
        <dbReference type="ARBA" id="ARBA00009431"/>
    </source>
</evidence>
<dbReference type="STRING" id="3818.A0A445BD24"/>
<evidence type="ECO:0000313" key="17">
    <source>
        <dbReference type="Proteomes" id="UP000289738"/>
    </source>
</evidence>
<evidence type="ECO:0000256" key="4">
    <source>
        <dbReference type="ARBA" id="ARBA00022525"/>
    </source>
</evidence>
<evidence type="ECO:0000256" key="14">
    <source>
        <dbReference type="RuleBase" id="RU361156"/>
    </source>
</evidence>
<evidence type="ECO:0000256" key="9">
    <source>
        <dbReference type="ARBA" id="ARBA00022989"/>
    </source>
</evidence>
<dbReference type="FunFam" id="3.40.50.11320:FF:000003">
    <property type="entry name" value="Carboxypeptidase"/>
    <property type="match status" value="1"/>
</dbReference>
<evidence type="ECO:0000313" key="16">
    <source>
        <dbReference type="EMBL" id="RYR36531.1"/>
    </source>
</evidence>
<dbReference type="EMBL" id="SDMP01000009">
    <property type="protein sequence ID" value="RYR36531.1"/>
    <property type="molecule type" value="Genomic_DNA"/>
</dbReference>
<keyword evidence="7 15" id="KW-0812">Transmembrane</keyword>
<dbReference type="FunFam" id="3.40.50.1820:FF:000013">
    <property type="entry name" value="Carboxypeptidase"/>
    <property type="match status" value="1"/>
</dbReference>
<evidence type="ECO:0000256" key="2">
    <source>
        <dbReference type="ARBA" id="ARBA00004613"/>
    </source>
</evidence>
<dbReference type="SUPFAM" id="SSF53474">
    <property type="entry name" value="alpha/beta-Hydrolases"/>
    <property type="match status" value="1"/>
</dbReference>
<accession>A0A445BD24</accession>
<feature type="signal peptide" evidence="14">
    <location>
        <begin position="1"/>
        <end position="22"/>
    </location>
</feature>
<keyword evidence="14" id="KW-0732">Signal</keyword>
<evidence type="ECO:0000256" key="15">
    <source>
        <dbReference type="SAM" id="Phobius"/>
    </source>
</evidence>
<keyword evidence="4" id="KW-0964">Secreted</keyword>
<evidence type="ECO:0000256" key="12">
    <source>
        <dbReference type="ARBA" id="ARBA00023180"/>
    </source>
</evidence>
<dbReference type="Gene3D" id="3.40.50.1820">
    <property type="entry name" value="alpha/beta hydrolase"/>
    <property type="match status" value="1"/>
</dbReference>
<proteinExistence type="inferred from homology"/>
<dbReference type="PROSITE" id="PS00131">
    <property type="entry name" value="CARBOXYPEPT_SER_SER"/>
    <property type="match status" value="1"/>
</dbReference>
<evidence type="ECO:0000256" key="7">
    <source>
        <dbReference type="ARBA" id="ARBA00022692"/>
    </source>
</evidence>
<dbReference type="Pfam" id="PF00450">
    <property type="entry name" value="Peptidase_S10"/>
    <property type="match status" value="1"/>
</dbReference>
<keyword evidence="5 14" id="KW-0121">Carboxypeptidase</keyword>
<dbReference type="AlphaFoldDB" id="A0A445BD24"/>
<dbReference type="GO" id="GO:0006508">
    <property type="term" value="P:proteolysis"/>
    <property type="evidence" value="ECO:0007669"/>
    <property type="project" value="UniProtKB-KW"/>
</dbReference>
<dbReference type="PROSITE" id="PS00560">
    <property type="entry name" value="CARBOXYPEPT_SER_HIS"/>
    <property type="match status" value="1"/>
</dbReference>
<evidence type="ECO:0000256" key="5">
    <source>
        <dbReference type="ARBA" id="ARBA00022645"/>
    </source>
</evidence>
<dbReference type="GO" id="GO:0005773">
    <property type="term" value="C:vacuole"/>
    <property type="evidence" value="ECO:0007669"/>
    <property type="project" value="TreeGrafter"/>
</dbReference>
<dbReference type="GO" id="GO:0016020">
    <property type="term" value="C:membrane"/>
    <property type="evidence" value="ECO:0007669"/>
    <property type="project" value="UniProtKB-SubCell"/>
</dbReference>
<keyword evidence="10 15" id="KW-0472">Membrane</keyword>
<keyword evidence="9 15" id="KW-1133">Transmembrane helix</keyword>
<dbReference type="InterPro" id="IPR018202">
    <property type="entry name" value="Ser_caboxypep_ser_AS"/>
</dbReference>